<dbReference type="InterPro" id="IPR016181">
    <property type="entry name" value="Acyl_CoA_acyltransferase"/>
</dbReference>
<dbReference type="InterPro" id="IPR000182">
    <property type="entry name" value="GNAT_dom"/>
</dbReference>
<dbReference type="SUPFAM" id="SSF55729">
    <property type="entry name" value="Acyl-CoA N-acyltransferases (Nat)"/>
    <property type="match status" value="1"/>
</dbReference>
<keyword evidence="2" id="KW-0012">Acyltransferase</keyword>
<dbReference type="AlphaFoldDB" id="A0A1M4Z741"/>
<gene>
    <name evidence="4" type="ORF">SAMN02745190_01948</name>
</gene>
<evidence type="ECO:0000256" key="2">
    <source>
        <dbReference type="ARBA" id="ARBA00023315"/>
    </source>
</evidence>
<dbReference type="Pfam" id="PF00583">
    <property type="entry name" value="Acetyltransf_1"/>
    <property type="match status" value="1"/>
</dbReference>
<dbReference type="InterPro" id="IPR050832">
    <property type="entry name" value="Bact_Acetyltransf"/>
</dbReference>
<keyword evidence="1 4" id="KW-0808">Transferase</keyword>
<evidence type="ECO:0000259" key="3">
    <source>
        <dbReference type="PROSITE" id="PS51186"/>
    </source>
</evidence>
<dbReference type="PROSITE" id="PS51186">
    <property type="entry name" value="GNAT"/>
    <property type="match status" value="1"/>
</dbReference>
<dbReference type="STRING" id="1123243.SAMN02745190_01948"/>
<dbReference type="PANTHER" id="PTHR43877:SF2">
    <property type="entry name" value="AMINOALKYLPHOSPHONATE N-ACETYLTRANSFERASE-RELATED"/>
    <property type="match status" value="1"/>
</dbReference>
<dbReference type="RefSeq" id="WP_072936024.1">
    <property type="nucleotide sequence ID" value="NZ_FQUG01000007.1"/>
</dbReference>
<keyword evidence="5" id="KW-1185">Reference proteome</keyword>
<dbReference type="EMBL" id="FQUG01000007">
    <property type="protein sequence ID" value="SHF13879.1"/>
    <property type="molecule type" value="Genomic_DNA"/>
</dbReference>
<proteinExistence type="predicted"/>
<sequence length="158" mass="17810">MNIRDISESDNAAIALIIRNTLKEFQLDIPGTAYYDPELDSLSDYYARNGRRYLICADESGTVIGGCGYAEFGSSQTAEMQKLYLIPACRGKGISTILIKEIEASAKADGYHTLYLETHHNLMKAVQIYEKFGYKRLEKPLGNSPHTTMDYFFCKKLT</sequence>
<evidence type="ECO:0000256" key="1">
    <source>
        <dbReference type="ARBA" id="ARBA00022679"/>
    </source>
</evidence>
<dbReference type="PANTHER" id="PTHR43877">
    <property type="entry name" value="AMINOALKYLPHOSPHONATE N-ACETYLTRANSFERASE-RELATED-RELATED"/>
    <property type="match status" value="1"/>
</dbReference>
<dbReference type="Gene3D" id="3.40.630.30">
    <property type="match status" value="1"/>
</dbReference>
<protein>
    <submittedName>
        <fullName evidence="4">Putative acetyltransferase</fullName>
    </submittedName>
</protein>
<evidence type="ECO:0000313" key="5">
    <source>
        <dbReference type="Proteomes" id="UP000184404"/>
    </source>
</evidence>
<evidence type="ECO:0000313" key="4">
    <source>
        <dbReference type="EMBL" id="SHF13879.1"/>
    </source>
</evidence>
<name>A0A1M4Z741_9FIRM</name>
<organism evidence="4 5">
    <name type="scientific">Schwartzia succinivorans DSM 10502</name>
    <dbReference type="NCBI Taxonomy" id="1123243"/>
    <lineage>
        <taxon>Bacteria</taxon>
        <taxon>Bacillati</taxon>
        <taxon>Bacillota</taxon>
        <taxon>Negativicutes</taxon>
        <taxon>Selenomonadales</taxon>
        <taxon>Selenomonadaceae</taxon>
        <taxon>Schwartzia</taxon>
    </lineage>
</organism>
<dbReference type="CDD" id="cd04301">
    <property type="entry name" value="NAT_SF"/>
    <property type="match status" value="1"/>
</dbReference>
<dbReference type="Proteomes" id="UP000184404">
    <property type="component" value="Unassembled WGS sequence"/>
</dbReference>
<reference evidence="4 5" key="1">
    <citation type="submission" date="2016-11" db="EMBL/GenBank/DDBJ databases">
        <authorList>
            <person name="Jaros S."/>
            <person name="Januszkiewicz K."/>
            <person name="Wedrychowicz H."/>
        </authorList>
    </citation>
    <scope>NUCLEOTIDE SEQUENCE [LARGE SCALE GENOMIC DNA]</scope>
    <source>
        <strain evidence="4 5">DSM 10502</strain>
    </source>
</reference>
<accession>A0A1M4Z741</accession>
<feature type="domain" description="N-acetyltransferase" evidence="3">
    <location>
        <begin position="1"/>
        <end position="154"/>
    </location>
</feature>
<dbReference type="OrthoDB" id="9799681at2"/>
<dbReference type="GO" id="GO:0016747">
    <property type="term" value="F:acyltransferase activity, transferring groups other than amino-acyl groups"/>
    <property type="evidence" value="ECO:0007669"/>
    <property type="project" value="InterPro"/>
</dbReference>